<feature type="domain" description="GGDEF" evidence="5">
    <location>
        <begin position="319"/>
        <end position="474"/>
    </location>
</feature>
<dbReference type="AlphaFoldDB" id="A0A367V569"/>
<dbReference type="InterPro" id="IPR029787">
    <property type="entry name" value="Nucleotide_cyclase"/>
</dbReference>
<evidence type="ECO:0000313" key="6">
    <source>
        <dbReference type="EMBL" id="RCK19420.1"/>
    </source>
</evidence>
<dbReference type="PANTHER" id="PTHR45138">
    <property type="entry name" value="REGULATORY COMPONENTS OF SENSORY TRANSDUCTION SYSTEM"/>
    <property type="match status" value="1"/>
</dbReference>
<evidence type="ECO:0000259" key="5">
    <source>
        <dbReference type="PROSITE" id="PS50887"/>
    </source>
</evidence>
<keyword evidence="4" id="KW-0812">Transmembrane</keyword>
<dbReference type="GO" id="GO:0005886">
    <property type="term" value="C:plasma membrane"/>
    <property type="evidence" value="ECO:0007669"/>
    <property type="project" value="TreeGrafter"/>
</dbReference>
<organism evidence="6 7">
    <name type="scientific">Thalassospira profundimaris</name>
    <dbReference type="NCBI Taxonomy" id="502049"/>
    <lineage>
        <taxon>Bacteria</taxon>
        <taxon>Pseudomonadati</taxon>
        <taxon>Pseudomonadota</taxon>
        <taxon>Alphaproteobacteria</taxon>
        <taxon>Rhodospirillales</taxon>
        <taxon>Thalassospiraceae</taxon>
        <taxon>Thalassospira</taxon>
    </lineage>
</organism>
<dbReference type="InterPro" id="IPR043128">
    <property type="entry name" value="Rev_trsase/Diguanyl_cyclase"/>
</dbReference>
<dbReference type="EC" id="2.7.7.65" evidence="1"/>
<dbReference type="FunFam" id="3.30.70.270:FF:000001">
    <property type="entry name" value="Diguanylate cyclase domain protein"/>
    <property type="match status" value="1"/>
</dbReference>
<dbReference type="RefSeq" id="WP_062957966.1">
    <property type="nucleotide sequence ID" value="NZ_JPWB01000011.1"/>
</dbReference>
<dbReference type="EMBL" id="JPWB01000011">
    <property type="protein sequence ID" value="RCK19420.1"/>
    <property type="molecule type" value="Genomic_DNA"/>
</dbReference>
<dbReference type="GO" id="GO:0043709">
    <property type="term" value="P:cell adhesion involved in single-species biofilm formation"/>
    <property type="evidence" value="ECO:0007669"/>
    <property type="project" value="TreeGrafter"/>
</dbReference>
<comment type="caution">
    <text evidence="6">The sequence shown here is derived from an EMBL/GenBank/DDBJ whole genome shotgun (WGS) entry which is preliminary data.</text>
</comment>
<dbReference type="CDD" id="cd01949">
    <property type="entry name" value="GGDEF"/>
    <property type="match status" value="1"/>
</dbReference>
<comment type="catalytic activity">
    <reaction evidence="2">
        <text>2 GTP = 3',3'-c-di-GMP + 2 diphosphate</text>
        <dbReference type="Rhea" id="RHEA:24898"/>
        <dbReference type="ChEBI" id="CHEBI:33019"/>
        <dbReference type="ChEBI" id="CHEBI:37565"/>
        <dbReference type="ChEBI" id="CHEBI:58805"/>
        <dbReference type="EC" id="2.7.7.65"/>
    </reaction>
</comment>
<evidence type="ECO:0000313" key="7">
    <source>
        <dbReference type="Proteomes" id="UP000253061"/>
    </source>
</evidence>
<evidence type="ECO:0000256" key="1">
    <source>
        <dbReference type="ARBA" id="ARBA00012528"/>
    </source>
</evidence>
<keyword evidence="3" id="KW-0175">Coiled coil</keyword>
<dbReference type="NCBIfam" id="TIGR00254">
    <property type="entry name" value="GGDEF"/>
    <property type="match status" value="1"/>
</dbReference>
<proteinExistence type="predicted"/>
<keyword evidence="4" id="KW-1133">Transmembrane helix</keyword>
<evidence type="ECO:0000256" key="3">
    <source>
        <dbReference type="SAM" id="Coils"/>
    </source>
</evidence>
<accession>A0A367V569</accession>
<gene>
    <name evidence="6" type="ORF">TH6_19530</name>
</gene>
<dbReference type="Gene3D" id="3.30.70.270">
    <property type="match status" value="1"/>
</dbReference>
<dbReference type="SMART" id="SM00267">
    <property type="entry name" value="GGDEF"/>
    <property type="match status" value="1"/>
</dbReference>
<dbReference type="InterPro" id="IPR000160">
    <property type="entry name" value="GGDEF_dom"/>
</dbReference>
<feature type="transmembrane region" description="Helical" evidence="4">
    <location>
        <begin position="173"/>
        <end position="197"/>
    </location>
</feature>
<protein>
    <recommendedName>
        <fullName evidence="1">diguanylate cyclase</fullName>
        <ecNumber evidence="1">2.7.7.65</ecNumber>
    </recommendedName>
</protein>
<dbReference type="Pfam" id="PF00990">
    <property type="entry name" value="GGDEF"/>
    <property type="match status" value="1"/>
</dbReference>
<evidence type="ECO:0000256" key="2">
    <source>
        <dbReference type="ARBA" id="ARBA00034247"/>
    </source>
</evidence>
<dbReference type="PROSITE" id="PS50887">
    <property type="entry name" value="GGDEF"/>
    <property type="match status" value="1"/>
</dbReference>
<dbReference type="InterPro" id="IPR050469">
    <property type="entry name" value="Diguanylate_Cyclase"/>
</dbReference>
<dbReference type="SUPFAM" id="SSF55073">
    <property type="entry name" value="Nucleotide cyclase"/>
    <property type="match status" value="1"/>
</dbReference>
<keyword evidence="4" id="KW-0472">Membrane</keyword>
<dbReference type="GO" id="GO:0052621">
    <property type="term" value="F:diguanylate cyclase activity"/>
    <property type="evidence" value="ECO:0007669"/>
    <property type="project" value="UniProtKB-EC"/>
</dbReference>
<evidence type="ECO:0000256" key="4">
    <source>
        <dbReference type="SAM" id="Phobius"/>
    </source>
</evidence>
<feature type="transmembrane region" description="Helical" evidence="4">
    <location>
        <begin position="29"/>
        <end position="47"/>
    </location>
</feature>
<dbReference type="GO" id="GO:1902201">
    <property type="term" value="P:negative regulation of bacterial-type flagellum-dependent cell motility"/>
    <property type="evidence" value="ECO:0007669"/>
    <property type="project" value="TreeGrafter"/>
</dbReference>
<name>A0A367V569_9PROT</name>
<reference evidence="6 7" key="1">
    <citation type="submission" date="2014-07" db="EMBL/GenBank/DDBJ databases">
        <title>Draft genome sequence of Thalassospira profundimaris R8-17.</title>
        <authorList>
            <person name="Lai Q."/>
            <person name="Shao Z."/>
        </authorList>
    </citation>
    <scope>NUCLEOTIDE SEQUENCE [LARGE SCALE GENOMIC DNA]</scope>
    <source>
        <strain evidence="6 7">R8-17</strain>
    </source>
</reference>
<dbReference type="PANTHER" id="PTHR45138:SF9">
    <property type="entry name" value="DIGUANYLATE CYCLASE DGCM-RELATED"/>
    <property type="match status" value="1"/>
</dbReference>
<feature type="coiled-coil region" evidence="3">
    <location>
        <begin position="246"/>
        <end position="284"/>
    </location>
</feature>
<sequence length="488" mass="53885">MARHTDETQGDALAGLKLGSTIAARQLKYSLLLAVALGLLIVAIRGYQDYYWLNGVYQQGNQRLISSSVPVATAVLTQRDRELADVMVRGMLNNRSIARVTLTNADDGIFFERKRRAGEIPTSRWAESMFGGLQTITVPVRDPGQTPVTTIGEMVIDLNPQVYVSAYMTRLSWSFLATMVLAVVMAACFAAMSYFVFSRPVIRLGNYIVNSDPTNSSRPLKMPPYHRHDDEIQLLGSVTVGLFGMIRGQLGELRKARDELQDEKANLEERVKLRTQELNAAMQKLEVIASTDPLTELPNRRAYLARLDETISTWRRHGTPVSVILLDIDRFKALNDTHGHQAGDAVLVALGKVLRRTLRSIDLPARMGGEEFAVLLPGEELEGAMILAERLRSALEATIVEYGGSKLSFTASFGVSGLPSPTALEAFDPKIVQRFEVMRSSVDADISGILYSIADRALYDAKASGRNRCKLADFSKLSELTDLFPSDV</sequence>
<dbReference type="Proteomes" id="UP000253061">
    <property type="component" value="Unassembled WGS sequence"/>
</dbReference>